<reference evidence="3" key="2">
    <citation type="submission" date="2020-01" db="EMBL/GenBank/DDBJ databases">
        <authorList>
            <person name="Campanaro S."/>
        </authorList>
    </citation>
    <scope>NUCLEOTIDE SEQUENCE</scope>
    <source>
        <strain evidence="3">AS06rmzACSIP_7</strain>
    </source>
</reference>
<feature type="signal peptide" evidence="2">
    <location>
        <begin position="1"/>
        <end position="25"/>
    </location>
</feature>
<organism evidence="3 4">
    <name type="scientific">Syntrophorhabdus aromaticivorans</name>
    <dbReference type="NCBI Taxonomy" id="328301"/>
    <lineage>
        <taxon>Bacteria</taxon>
        <taxon>Pseudomonadati</taxon>
        <taxon>Thermodesulfobacteriota</taxon>
        <taxon>Syntrophorhabdia</taxon>
        <taxon>Syntrophorhabdales</taxon>
        <taxon>Syntrophorhabdaceae</taxon>
        <taxon>Syntrophorhabdus</taxon>
    </lineage>
</organism>
<evidence type="ECO:0000313" key="3">
    <source>
        <dbReference type="EMBL" id="NLW34358.1"/>
    </source>
</evidence>
<feature type="chain" id="PRO_5037583703" description="Cytochrome C" evidence="2">
    <location>
        <begin position="26"/>
        <end position="131"/>
    </location>
</feature>
<reference evidence="3" key="1">
    <citation type="journal article" date="2020" name="Biotechnol. Biofuels">
        <title>New insights from the biogas microbiome by comprehensive genome-resolved metagenomics of nearly 1600 species originating from multiple anaerobic digesters.</title>
        <authorList>
            <person name="Campanaro S."/>
            <person name="Treu L."/>
            <person name="Rodriguez-R L.M."/>
            <person name="Kovalovszki A."/>
            <person name="Ziels R.M."/>
            <person name="Maus I."/>
            <person name="Zhu X."/>
            <person name="Kougias P.G."/>
            <person name="Basile A."/>
            <person name="Luo G."/>
            <person name="Schluter A."/>
            <person name="Konstantinidis K.T."/>
            <person name="Angelidaki I."/>
        </authorList>
    </citation>
    <scope>NUCLEOTIDE SEQUENCE</scope>
    <source>
        <strain evidence="3">AS06rmzACSIP_7</strain>
    </source>
</reference>
<accession>A0A971M239</accession>
<protein>
    <recommendedName>
        <fullName evidence="5">Cytochrome C</fullName>
    </recommendedName>
</protein>
<dbReference type="Proteomes" id="UP000777265">
    <property type="component" value="Unassembled WGS sequence"/>
</dbReference>
<gene>
    <name evidence="3" type="ORF">GXY80_02595</name>
</gene>
<feature type="region of interest" description="Disordered" evidence="1">
    <location>
        <begin position="105"/>
        <end position="131"/>
    </location>
</feature>
<name>A0A971M239_9BACT</name>
<comment type="caution">
    <text evidence="3">The sequence shown here is derived from an EMBL/GenBank/DDBJ whole genome shotgun (WGS) entry which is preliminary data.</text>
</comment>
<dbReference type="EMBL" id="JAAYEE010000041">
    <property type="protein sequence ID" value="NLW34358.1"/>
    <property type="molecule type" value="Genomic_DNA"/>
</dbReference>
<feature type="compositionally biased region" description="Pro residues" evidence="1">
    <location>
        <begin position="122"/>
        <end position="131"/>
    </location>
</feature>
<evidence type="ECO:0008006" key="5">
    <source>
        <dbReference type="Google" id="ProtNLM"/>
    </source>
</evidence>
<keyword evidence="2" id="KW-0732">Signal</keyword>
<evidence type="ECO:0000256" key="2">
    <source>
        <dbReference type="SAM" id="SignalP"/>
    </source>
</evidence>
<evidence type="ECO:0000313" key="4">
    <source>
        <dbReference type="Proteomes" id="UP000777265"/>
    </source>
</evidence>
<dbReference type="AlphaFoldDB" id="A0A971M239"/>
<sequence length="131" mass="14409">MKKIVVFMMAFAFVCFGLSSGIAIAQLSHGFEDMKFADQAPYANIKEHGKSLVERGKQLCAMADDMEKQADAVAWREGAPGFREYLLKQAKMCREQGEAMIKEGEHMVSEGEASLWKEGGPGKPPAPPAKR</sequence>
<evidence type="ECO:0000256" key="1">
    <source>
        <dbReference type="SAM" id="MobiDB-lite"/>
    </source>
</evidence>
<proteinExistence type="predicted"/>